<feature type="region of interest" description="Disordered" evidence="1">
    <location>
        <begin position="212"/>
        <end position="247"/>
    </location>
</feature>
<proteinExistence type="predicted"/>
<feature type="compositionally biased region" description="Low complexity" evidence="1">
    <location>
        <begin position="532"/>
        <end position="544"/>
    </location>
</feature>
<evidence type="ECO:0000256" key="1">
    <source>
        <dbReference type="SAM" id="MobiDB-lite"/>
    </source>
</evidence>
<feature type="region of interest" description="Disordered" evidence="1">
    <location>
        <begin position="513"/>
        <end position="557"/>
    </location>
</feature>
<organism evidence="2 3">
    <name type="scientific">Paramarasmius palmivorus</name>
    <dbReference type="NCBI Taxonomy" id="297713"/>
    <lineage>
        <taxon>Eukaryota</taxon>
        <taxon>Fungi</taxon>
        <taxon>Dikarya</taxon>
        <taxon>Basidiomycota</taxon>
        <taxon>Agaricomycotina</taxon>
        <taxon>Agaricomycetes</taxon>
        <taxon>Agaricomycetidae</taxon>
        <taxon>Agaricales</taxon>
        <taxon>Marasmiineae</taxon>
        <taxon>Marasmiaceae</taxon>
        <taxon>Paramarasmius</taxon>
    </lineage>
</organism>
<protein>
    <submittedName>
        <fullName evidence="2">Uncharacterized protein</fullName>
    </submittedName>
</protein>
<feature type="compositionally biased region" description="Polar residues" evidence="1">
    <location>
        <begin position="285"/>
        <end position="301"/>
    </location>
</feature>
<accession>A0AAW0BBR3</accession>
<sequence length="657" mass="71548">MEEESPTVSSTEADLAQIRKRRATDDTNSSPSKIRVKDLTLSPRKMGSYHKHGTAEDQSEDEGIVKRASARSRKLTARVANAGGATTDLLSKLDALVPETESEGETKGRESDTSYKPLSPRKRALGRGGAVNKSIEPEPRDRIDADSDVSMRSPAVSGNEETVRIADIRPVSDTDEELPSPSTIFSRKGKAASAMDVRGKGRALSPVLTRVDARMSTKAASTPLKNKRAAESSVDVESSDDEAAAQLSSDAEGLFVAERVASSQANAVTNRANNGRVRSQRKDSANSPSKEGMDSGSSSYSGKDAVVFMSGVALPEDDEDDDYEDDGGPADVASKEVPVVPLLDRDCIHPDLMELYDSLTWINSLRRAKFIGYSNTEDAFDDFVPVSYGGVVEKVINRVRSKLVRSMVFVEYRDFKSPVRIPLMSFVRSWECIRVPHAQGTQNAVFVLTGICHRSFVAQGREVGESYVKQLHIRPVENDWIIFQCNLGTYFNDNQMHAPGRYSAVVFQTKRQGWSARRNDRDSDKLASTPYSSPAKAGSSSSSGPRREAERSGASKVASRGVAGVNVMVGGAPPYRLFDDGIPLYDGKTSVGTKGFQFGAQDWEKYHTLPAYPYPEVEEGSLVTVAFTITGFRGSTSTHHTVHFNALFAIVLGKVDM</sequence>
<feature type="compositionally biased region" description="Basic and acidic residues" evidence="1">
    <location>
        <begin position="135"/>
        <end position="145"/>
    </location>
</feature>
<name>A0AAW0BBR3_9AGAR</name>
<feature type="compositionally biased region" description="Polar residues" evidence="1">
    <location>
        <begin position="1"/>
        <end position="12"/>
    </location>
</feature>
<reference evidence="2 3" key="1">
    <citation type="submission" date="2024-01" db="EMBL/GenBank/DDBJ databases">
        <title>A draft genome for a cacao thread blight-causing isolate of Paramarasmius palmivorus.</title>
        <authorList>
            <person name="Baruah I.K."/>
            <person name="Bukari Y."/>
            <person name="Amoako-Attah I."/>
            <person name="Meinhardt L.W."/>
            <person name="Bailey B.A."/>
            <person name="Cohen S.P."/>
        </authorList>
    </citation>
    <scope>NUCLEOTIDE SEQUENCE [LARGE SCALE GENOMIC DNA]</scope>
    <source>
        <strain evidence="2 3">GH-12</strain>
    </source>
</reference>
<feature type="region of interest" description="Disordered" evidence="1">
    <location>
        <begin position="1"/>
        <end position="199"/>
    </location>
</feature>
<dbReference type="AlphaFoldDB" id="A0AAW0BBR3"/>
<evidence type="ECO:0000313" key="2">
    <source>
        <dbReference type="EMBL" id="KAK7023595.1"/>
    </source>
</evidence>
<feature type="compositionally biased region" description="Basic and acidic residues" evidence="1">
    <location>
        <begin position="104"/>
        <end position="113"/>
    </location>
</feature>
<dbReference type="Proteomes" id="UP001383192">
    <property type="component" value="Unassembled WGS sequence"/>
</dbReference>
<feature type="compositionally biased region" description="Basic and acidic residues" evidence="1">
    <location>
        <begin position="161"/>
        <end position="172"/>
    </location>
</feature>
<feature type="compositionally biased region" description="Polar residues" evidence="1">
    <location>
        <begin position="266"/>
        <end position="277"/>
    </location>
</feature>
<evidence type="ECO:0000313" key="3">
    <source>
        <dbReference type="Proteomes" id="UP001383192"/>
    </source>
</evidence>
<feature type="region of interest" description="Disordered" evidence="1">
    <location>
        <begin position="266"/>
        <end position="302"/>
    </location>
</feature>
<comment type="caution">
    <text evidence="2">The sequence shown here is derived from an EMBL/GenBank/DDBJ whole genome shotgun (WGS) entry which is preliminary data.</text>
</comment>
<keyword evidence="3" id="KW-1185">Reference proteome</keyword>
<gene>
    <name evidence="2" type="ORF">VNI00_016634</name>
</gene>
<dbReference type="EMBL" id="JAYKXP010000134">
    <property type="protein sequence ID" value="KAK7023595.1"/>
    <property type="molecule type" value="Genomic_DNA"/>
</dbReference>